<evidence type="ECO:0000313" key="21">
    <source>
        <dbReference type="EMBL" id="GGL68213.1"/>
    </source>
</evidence>
<evidence type="ECO:0000256" key="15">
    <source>
        <dbReference type="ARBA" id="ARBA00023157"/>
    </source>
</evidence>
<dbReference type="UniPathway" id="UPA00378"/>
<keyword evidence="12" id="KW-0460">Magnesium</keyword>
<evidence type="ECO:0000256" key="11">
    <source>
        <dbReference type="ARBA" id="ARBA00022729"/>
    </source>
</evidence>
<dbReference type="InterPro" id="IPR013320">
    <property type="entry name" value="ConA-like_dom_sf"/>
</dbReference>
<dbReference type="GO" id="GO:0046872">
    <property type="term" value="F:metal ion binding"/>
    <property type="evidence" value="ECO:0007669"/>
    <property type="project" value="UniProtKB-KW"/>
</dbReference>
<keyword evidence="14 19" id="KW-0472">Membrane</keyword>
<feature type="transmembrane region" description="Helical" evidence="19">
    <location>
        <begin position="297"/>
        <end position="314"/>
    </location>
</feature>
<evidence type="ECO:0000256" key="2">
    <source>
        <dbReference type="ARBA" id="ARBA00001946"/>
    </source>
</evidence>
<keyword evidence="13 19" id="KW-1133">Transmembrane helix</keyword>
<keyword evidence="16" id="KW-0464">Manganese</keyword>
<proteinExistence type="inferred from homology"/>
<evidence type="ECO:0000256" key="1">
    <source>
        <dbReference type="ARBA" id="ARBA00001936"/>
    </source>
</evidence>
<comment type="pathway">
    <text evidence="4">Protein modification; protein glycosylation.</text>
</comment>
<evidence type="ECO:0000256" key="6">
    <source>
        <dbReference type="ARBA" id="ARBA00012602"/>
    </source>
</evidence>
<dbReference type="Gene3D" id="2.60.120.200">
    <property type="match status" value="1"/>
</dbReference>
<dbReference type="InterPro" id="IPR048307">
    <property type="entry name" value="STT3_N"/>
</dbReference>
<evidence type="ECO:0000256" key="5">
    <source>
        <dbReference type="ARBA" id="ARBA00010810"/>
    </source>
</evidence>
<dbReference type="GO" id="GO:0005886">
    <property type="term" value="C:plasma membrane"/>
    <property type="evidence" value="ECO:0007669"/>
    <property type="project" value="UniProtKB-SubCell"/>
</dbReference>
<evidence type="ECO:0000256" key="9">
    <source>
        <dbReference type="ARBA" id="ARBA00022692"/>
    </source>
</evidence>
<evidence type="ECO:0000256" key="12">
    <source>
        <dbReference type="ARBA" id="ARBA00022842"/>
    </source>
</evidence>
<evidence type="ECO:0000256" key="14">
    <source>
        <dbReference type="ARBA" id="ARBA00023136"/>
    </source>
</evidence>
<dbReference type="RefSeq" id="WP_188979969.1">
    <property type="nucleotide sequence ID" value="NZ_BMPG01000004.1"/>
</dbReference>
<dbReference type="Pfam" id="PF13385">
    <property type="entry name" value="Laminin_G_3"/>
    <property type="match status" value="1"/>
</dbReference>
<comment type="catalytic activity">
    <reaction evidence="18">
        <text>an archaeal dolichyl phosphooligosaccharide + [protein]-L-asparagine = an archaeal dolichyl phosphate + a glycoprotein with the oligosaccharide chain attached by N-beta-D-glycosyl linkage to a protein L-asparagine.</text>
        <dbReference type="EC" id="2.4.99.21"/>
    </reaction>
</comment>
<feature type="domain" description="LamG-like jellyroll fold" evidence="20">
    <location>
        <begin position="833"/>
        <end position="962"/>
    </location>
</feature>
<evidence type="ECO:0000256" key="4">
    <source>
        <dbReference type="ARBA" id="ARBA00004922"/>
    </source>
</evidence>
<keyword evidence="11" id="KW-0732">Signal</keyword>
<evidence type="ECO:0000256" key="16">
    <source>
        <dbReference type="ARBA" id="ARBA00023211"/>
    </source>
</evidence>
<dbReference type="InterPro" id="IPR003674">
    <property type="entry name" value="Oligo_trans_STT3"/>
</dbReference>
<feature type="transmembrane region" description="Helical" evidence="19">
    <location>
        <begin position="436"/>
        <end position="459"/>
    </location>
</feature>
<keyword evidence="7" id="KW-0328">Glycosyltransferase</keyword>
<evidence type="ECO:0000256" key="17">
    <source>
        <dbReference type="ARBA" id="ARBA00030679"/>
    </source>
</evidence>
<dbReference type="Pfam" id="PF02516">
    <property type="entry name" value="STT3"/>
    <property type="match status" value="1"/>
</dbReference>
<keyword evidence="9 19" id="KW-0812">Transmembrane</keyword>
<evidence type="ECO:0000256" key="13">
    <source>
        <dbReference type="ARBA" id="ARBA00022989"/>
    </source>
</evidence>
<dbReference type="Proteomes" id="UP000607197">
    <property type="component" value="Unassembled WGS sequence"/>
</dbReference>
<protein>
    <recommendedName>
        <fullName evidence="6">dolichyl-phosphooligosaccharide-protein glycotransferase</fullName>
        <ecNumber evidence="6">2.4.99.21</ecNumber>
    </recommendedName>
    <alternativeName>
        <fullName evidence="17">Oligosaccharyl transferase</fullName>
    </alternativeName>
</protein>
<evidence type="ECO:0000256" key="7">
    <source>
        <dbReference type="ARBA" id="ARBA00022676"/>
    </source>
</evidence>
<reference evidence="21" key="2">
    <citation type="submission" date="2020-09" db="EMBL/GenBank/DDBJ databases">
        <authorList>
            <person name="Sun Q."/>
            <person name="Ohkuma M."/>
        </authorList>
    </citation>
    <scope>NUCLEOTIDE SEQUENCE</scope>
    <source>
        <strain evidence="21">JCM 19596</strain>
    </source>
</reference>
<evidence type="ECO:0000256" key="18">
    <source>
        <dbReference type="ARBA" id="ARBA00034066"/>
    </source>
</evidence>
<dbReference type="SUPFAM" id="SSF49899">
    <property type="entry name" value="Concanavalin A-like lectins/glucanases"/>
    <property type="match status" value="1"/>
</dbReference>
<evidence type="ECO:0000259" key="20">
    <source>
        <dbReference type="SMART" id="SM00560"/>
    </source>
</evidence>
<evidence type="ECO:0000256" key="3">
    <source>
        <dbReference type="ARBA" id="ARBA00004651"/>
    </source>
</evidence>
<sequence>MTDVRAAAAAFAADRDGGDDALRAVLAVDESGDAWTFDDVDIDSGTFGELVSRGIVEKEDGGYRVADRAAVRAALDGEEVAEAEPREFGFSLPSVDRRTAGALSGSLLVLLAFRLFALPDVYQLGRTVLLANDPYYYRYWLFQFLQTGGSPLTVPEGIRIGEPLYVLFLQVLTTLLGGTERAANLVLAWYPVVTALVTGVAVYLTAVRLTDDRRVGVASVLILAVTPAHAYRTAIGFSDHHPFDFFVLSLSLLAVVALTAKKTDTFDDVLRADVLPWAAAFGITVGFQVLAWNAGPLLLLPLAVYALLASLAAVDGDTSPLARLTPLAIGLALGSVVSLLGHYGAGWQETYMAITPLLLLAGTVAVALVAEGASRRGLGVRVVAASVFGAGLVVFALSYVLLPEFGSEFVQQVSQLFLHTGQENIAEVRSLFSTQFGIITGPFFFFGLSLFFAIPAFAWAAWHGWNHDRPAWLVASAYAWVFFVLTIAQVRFAGELAIVGAVFGGFAFVWLANRLELAAAPGIGESSTSNPWRDDDSEEATFTLPDARTVGSLFVVFLLIGGLCAMMTPIRTGAITHDASTVQTANAMNEYAETHNQTWPENYVFSEWSNNRVYNAFVSGQSKSYGYARANYVDFLTSTNGSEWYQTLGSRRGFVVTQPYPAVNASEDSLYYKLQEQWGVGTKHYRAIYGSENGKKAFETVEGATITGPANGSQSQLSGTITVDGQSVDVNQNVDVNHGVYVTNISNPGTYTVNGQSVTVSEDDVADGDRVSTFDGPGVASYSFNEGEGDVAYDRWGGHHAKLHNVSWTEGVNGSAVEFNGSGYVQAPVPSQDEFTVSLWVKPDELDTTSGNDYRHLVRGSTGAMLILEENGRVSFRIPGGERRLWMAGQISNDEWSHITAVYNGESRSLYINGENVGTQEVSNENADWGPWIRIGGNAGLSHTFNGSIDSTQVYGRALTEGEVKNQTSRAGGQ</sequence>
<feature type="transmembrane region" description="Helical" evidence="19">
    <location>
        <begin position="326"/>
        <end position="345"/>
    </location>
</feature>
<reference evidence="21" key="1">
    <citation type="journal article" date="2014" name="Int. J. Syst. Evol. Microbiol.">
        <title>Complete genome sequence of Corynebacterium casei LMG S-19264T (=DSM 44701T), isolated from a smear-ripened cheese.</title>
        <authorList>
            <consortium name="US DOE Joint Genome Institute (JGI-PGF)"/>
            <person name="Walter F."/>
            <person name="Albersmeier A."/>
            <person name="Kalinowski J."/>
            <person name="Ruckert C."/>
        </authorList>
    </citation>
    <scope>NUCLEOTIDE SEQUENCE</scope>
    <source>
        <strain evidence="21">JCM 19596</strain>
    </source>
</reference>
<feature type="transmembrane region" description="Helical" evidence="19">
    <location>
        <begin position="100"/>
        <end position="117"/>
    </location>
</feature>
<dbReference type="OrthoDB" id="313284at2157"/>
<dbReference type="GO" id="GO:0004576">
    <property type="term" value="F:oligosaccharyl transferase activity"/>
    <property type="evidence" value="ECO:0007669"/>
    <property type="project" value="InterPro"/>
</dbReference>
<keyword evidence="22" id="KW-1185">Reference proteome</keyword>
<feature type="transmembrane region" description="Helical" evidence="19">
    <location>
        <begin position="214"/>
        <end position="231"/>
    </location>
</feature>
<dbReference type="EMBL" id="BMPG01000004">
    <property type="protein sequence ID" value="GGL68213.1"/>
    <property type="molecule type" value="Genomic_DNA"/>
</dbReference>
<comment type="caution">
    <text evidence="21">The sequence shown here is derived from an EMBL/GenBank/DDBJ whole genome shotgun (WGS) entry which is preliminary data.</text>
</comment>
<comment type="similarity">
    <text evidence="5">Belongs to the STT3 family.</text>
</comment>
<name>A0A830F6I6_9EURY</name>
<feature type="transmembrane region" description="Helical" evidence="19">
    <location>
        <begin position="550"/>
        <end position="570"/>
    </location>
</feature>
<feature type="transmembrane region" description="Helical" evidence="19">
    <location>
        <begin position="243"/>
        <end position="260"/>
    </location>
</feature>
<dbReference type="SMART" id="SM00560">
    <property type="entry name" value="LamGL"/>
    <property type="match status" value="1"/>
</dbReference>
<dbReference type="EC" id="2.4.99.21" evidence="6"/>
<feature type="transmembrane region" description="Helical" evidence="19">
    <location>
        <begin position="187"/>
        <end position="207"/>
    </location>
</feature>
<comment type="cofactor">
    <cofactor evidence="1">
        <name>Mn(2+)</name>
        <dbReference type="ChEBI" id="CHEBI:29035"/>
    </cofactor>
</comment>
<comment type="subcellular location">
    <subcellularLocation>
        <location evidence="3">Cell membrane</location>
        <topology evidence="3">Multi-pass membrane protein</topology>
    </subcellularLocation>
</comment>
<feature type="transmembrane region" description="Helical" evidence="19">
    <location>
        <begin position="351"/>
        <end position="370"/>
    </location>
</feature>
<feature type="transmembrane region" description="Helical" evidence="19">
    <location>
        <begin position="496"/>
        <end position="513"/>
    </location>
</feature>
<evidence type="ECO:0000256" key="8">
    <source>
        <dbReference type="ARBA" id="ARBA00022679"/>
    </source>
</evidence>
<comment type="cofactor">
    <cofactor evidence="2">
        <name>Mg(2+)</name>
        <dbReference type="ChEBI" id="CHEBI:18420"/>
    </cofactor>
</comment>
<feature type="transmembrane region" description="Helical" evidence="19">
    <location>
        <begin position="272"/>
        <end position="291"/>
    </location>
</feature>
<organism evidence="21 22">
    <name type="scientific">Halocalculus aciditolerans</name>
    <dbReference type="NCBI Taxonomy" id="1383812"/>
    <lineage>
        <taxon>Archaea</taxon>
        <taxon>Methanobacteriati</taxon>
        <taxon>Methanobacteriota</taxon>
        <taxon>Stenosarchaea group</taxon>
        <taxon>Halobacteria</taxon>
        <taxon>Halobacteriales</taxon>
        <taxon>Halobacteriaceae</taxon>
        <taxon>Halocalculus</taxon>
    </lineage>
</organism>
<gene>
    <name evidence="21" type="ORF">GCM10009039_27780</name>
</gene>
<keyword evidence="15" id="KW-1015">Disulfide bond</keyword>
<keyword evidence="8" id="KW-0808">Transferase</keyword>
<accession>A0A830F6I6</accession>
<evidence type="ECO:0000256" key="10">
    <source>
        <dbReference type="ARBA" id="ARBA00022723"/>
    </source>
</evidence>
<dbReference type="InterPro" id="IPR006558">
    <property type="entry name" value="LamG-like"/>
</dbReference>
<evidence type="ECO:0000313" key="22">
    <source>
        <dbReference type="Proteomes" id="UP000607197"/>
    </source>
</evidence>
<dbReference type="AlphaFoldDB" id="A0A830F6I6"/>
<evidence type="ECO:0000256" key="19">
    <source>
        <dbReference type="SAM" id="Phobius"/>
    </source>
</evidence>
<keyword evidence="10" id="KW-0479">Metal-binding</keyword>
<dbReference type="PANTHER" id="PTHR13872">
    <property type="entry name" value="DOLICHYL-DIPHOSPHOOLIGOSACCHARIDE--PROTEIN GLYCOSYLTRANSFERASE SUBUNIT"/>
    <property type="match status" value="1"/>
</dbReference>
<feature type="transmembrane region" description="Helical" evidence="19">
    <location>
        <begin position="382"/>
        <end position="402"/>
    </location>
</feature>
<feature type="transmembrane region" description="Helical" evidence="19">
    <location>
        <begin position="471"/>
        <end position="490"/>
    </location>
</feature>
<dbReference type="PANTHER" id="PTHR13872:SF1">
    <property type="entry name" value="DOLICHYL-DIPHOSPHOOLIGOSACCHARIDE--PROTEIN GLYCOSYLTRANSFERASE SUBUNIT STT3B"/>
    <property type="match status" value="1"/>
</dbReference>